<accession>A0A2S7WG67</accession>
<comment type="caution">
    <text evidence="4">The sequence shown here is derived from an EMBL/GenBank/DDBJ whole genome shotgun (WGS) entry which is preliminary data.</text>
</comment>
<organism evidence="4 5">
    <name type="scientific">Polaribacter glomeratus</name>
    <dbReference type="NCBI Taxonomy" id="102"/>
    <lineage>
        <taxon>Bacteria</taxon>
        <taxon>Pseudomonadati</taxon>
        <taxon>Bacteroidota</taxon>
        <taxon>Flavobacteriia</taxon>
        <taxon>Flavobacteriales</taxon>
        <taxon>Flavobacteriaceae</taxon>
    </lineage>
</organism>
<feature type="domain" description="Secretion system C-terminal sorting" evidence="3">
    <location>
        <begin position="263"/>
        <end position="316"/>
    </location>
</feature>
<evidence type="ECO:0000313" key="4">
    <source>
        <dbReference type="EMBL" id="PQJ76603.1"/>
    </source>
</evidence>
<feature type="chain" id="PRO_5015772520" description="Secretion system C-terminal sorting domain-containing protein" evidence="2">
    <location>
        <begin position="25"/>
        <end position="322"/>
    </location>
</feature>
<dbReference type="NCBIfam" id="TIGR04183">
    <property type="entry name" value="Por_Secre_tail"/>
    <property type="match status" value="1"/>
</dbReference>
<evidence type="ECO:0000259" key="3">
    <source>
        <dbReference type="Pfam" id="PF18962"/>
    </source>
</evidence>
<protein>
    <recommendedName>
        <fullName evidence="3">Secretion system C-terminal sorting domain-containing protein</fullName>
    </recommendedName>
</protein>
<feature type="signal peptide" evidence="2">
    <location>
        <begin position="1"/>
        <end position="24"/>
    </location>
</feature>
<reference evidence="4 5" key="1">
    <citation type="submission" date="2016-12" db="EMBL/GenBank/DDBJ databases">
        <title>Trade-off between light-utilization and light-protection in marine flavobacteria.</title>
        <authorList>
            <person name="Kumagai Y."/>
            <person name="Yoshizawa S."/>
            <person name="Kogure K."/>
            <person name="Iwasaki W."/>
        </authorList>
    </citation>
    <scope>NUCLEOTIDE SEQUENCE [LARGE SCALE GENOMIC DNA]</scope>
    <source>
        <strain evidence="4 5">ATCC 43844</strain>
    </source>
</reference>
<dbReference type="Gene3D" id="2.60.120.260">
    <property type="entry name" value="Galactose-binding domain-like"/>
    <property type="match status" value="1"/>
</dbReference>
<dbReference type="Pfam" id="PF18962">
    <property type="entry name" value="Por_Secre_tail"/>
    <property type="match status" value="1"/>
</dbReference>
<keyword evidence="1 2" id="KW-0732">Signal</keyword>
<evidence type="ECO:0000313" key="5">
    <source>
        <dbReference type="Proteomes" id="UP000239068"/>
    </source>
</evidence>
<dbReference type="InterPro" id="IPR026444">
    <property type="entry name" value="Secre_tail"/>
</dbReference>
<name>A0A2S7WG67_9FLAO</name>
<dbReference type="AlphaFoldDB" id="A0A2S7WG67"/>
<dbReference type="Proteomes" id="UP000239068">
    <property type="component" value="Unassembled WGS sequence"/>
</dbReference>
<sequence>MKTKLHKALFIGALALLGAQTSQAQGDNVYLGEPFGGTAIKIGATGVVGSVTRMELENFDSLPGFPDSFNIGANMSSEAFGTYWDKSVAAGAVPGNNSGNDVAGTYRPAGDVDVAEITYEDTSTGYVITGNQGGEYTLQTVEVVTAGTYHLNLNFKSFGAGKRYEITLYSPATLTPVKQLFVATSADAIDGTLLSTNIADDGGYIYRDSQNSKPFTLEVGTWIVYARTLDGGPTFDYIKFTFDSTATASVDDEQVLGSKLSAYPNPSAGGVFNLNKESNWEVYNVLGVKVLRGEGTSVNLSQFAKGVYILKTPHATKRLITN</sequence>
<evidence type="ECO:0000256" key="2">
    <source>
        <dbReference type="SAM" id="SignalP"/>
    </source>
</evidence>
<proteinExistence type="predicted"/>
<evidence type="ECO:0000256" key="1">
    <source>
        <dbReference type="ARBA" id="ARBA00022729"/>
    </source>
</evidence>
<dbReference type="EMBL" id="MSCM01000002">
    <property type="protein sequence ID" value="PQJ76603.1"/>
    <property type="molecule type" value="Genomic_DNA"/>
</dbReference>
<gene>
    <name evidence="4" type="ORF">BTO16_11970</name>
</gene>
<dbReference type="RefSeq" id="WP_105021920.1">
    <property type="nucleotide sequence ID" value="NZ_MSCM01000002.1"/>
</dbReference>
<dbReference type="OrthoDB" id="1442956at2"/>
<keyword evidence="5" id="KW-1185">Reference proteome</keyword>